<reference evidence="1" key="1">
    <citation type="journal article" date="2021" name="Proc. Natl. Acad. Sci. U.S.A.">
        <title>A Catalog of Tens of Thousands of Viruses from Human Metagenomes Reveals Hidden Associations with Chronic Diseases.</title>
        <authorList>
            <person name="Tisza M.J."/>
            <person name="Buck C.B."/>
        </authorList>
    </citation>
    <scope>NUCLEOTIDE SEQUENCE</scope>
    <source>
        <strain evidence="1">Ctt4r3</strain>
    </source>
</reference>
<evidence type="ECO:0000313" key="1">
    <source>
        <dbReference type="EMBL" id="DAD65868.1"/>
    </source>
</evidence>
<organism evidence="1">
    <name type="scientific">CrAss-like virus sp. ctt4r3</name>
    <dbReference type="NCBI Taxonomy" id="2823619"/>
    <lineage>
        <taxon>Viruses</taxon>
        <taxon>Duplodnaviria</taxon>
        <taxon>Heunggongvirae</taxon>
        <taxon>Uroviricota</taxon>
        <taxon>Caudoviricetes</taxon>
        <taxon>Crassvirales</taxon>
    </lineage>
</organism>
<dbReference type="EMBL" id="BK014649">
    <property type="protein sequence ID" value="DAD65868.1"/>
    <property type="molecule type" value="Genomic_DNA"/>
</dbReference>
<sequence>MIYKNKIFEVTVILNFDKKNIIKIDVEANTDKEATKNIKKFIRHKYNPYHIEITNCKFKAFKF</sequence>
<accession>A0A8S5L7I0</accession>
<protein>
    <submittedName>
        <fullName evidence="1">Uncharacterized protein</fullName>
    </submittedName>
</protein>
<proteinExistence type="predicted"/>
<name>A0A8S5L7I0_9CAUD</name>